<dbReference type="Proteomes" id="UP000242875">
    <property type="component" value="Unassembled WGS sequence"/>
</dbReference>
<evidence type="ECO:0000313" key="11">
    <source>
        <dbReference type="EMBL" id="OZJ05901.1"/>
    </source>
</evidence>
<keyword evidence="4" id="KW-0271">Exosome</keyword>
<dbReference type="PANTHER" id="PTHR21321">
    <property type="entry name" value="PNAS-3 RELATED"/>
    <property type="match status" value="1"/>
</dbReference>
<dbReference type="GO" id="GO:0000177">
    <property type="term" value="C:cytoplasmic exosome (RNase complex)"/>
    <property type="evidence" value="ECO:0007669"/>
    <property type="project" value="TreeGrafter"/>
</dbReference>
<evidence type="ECO:0000256" key="5">
    <source>
        <dbReference type="ARBA" id="ARBA00022884"/>
    </source>
</evidence>
<comment type="caution">
    <text evidence="11">The sequence shown here is derived from an EMBL/GenBank/DDBJ whole genome shotgun (WGS) entry which is preliminary data.</text>
</comment>
<keyword evidence="6" id="KW-0539">Nucleus</keyword>
<evidence type="ECO:0000256" key="2">
    <source>
        <dbReference type="ARBA" id="ARBA00009155"/>
    </source>
</evidence>
<dbReference type="PANTHER" id="PTHR21321:SF4">
    <property type="entry name" value="EXOSOME COMPLEX COMPONENT RRP4"/>
    <property type="match status" value="1"/>
</dbReference>
<dbReference type="GO" id="GO:0071035">
    <property type="term" value="P:nuclear polyadenylation-dependent rRNA catabolic process"/>
    <property type="evidence" value="ECO:0007669"/>
    <property type="project" value="TreeGrafter"/>
</dbReference>
<feature type="domain" description="Exosome complex component N-terminal" evidence="8">
    <location>
        <begin position="30"/>
        <end position="71"/>
    </location>
</feature>
<keyword evidence="5" id="KW-0694">RNA-binding</keyword>
<name>A0A261Y5N7_9FUNG</name>
<accession>A0A261Y5N7</accession>
<dbReference type="InterPro" id="IPR025721">
    <property type="entry name" value="Exosome_cplx_N_dom"/>
</dbReference>
<evidence type="ECO:0000256" key="4">
    <source>
        <dbReference type="ARBA" id="ARBA00022835"/>
    </source>
</evidence>
<evidence type="ECO:0000256" key="7">
    <source>
        <dbReference type="SAM" id="MobiDB-lite"/>
    </source>
</evidence>
<gene>
    <name evidence="11" type="ORF">BZG36_01171</name>
</gene>
<dbReference type="SUPFAM" id="SSF110324">
    <property type="entry name" value="Ribosomal L27 protein-like"/>
    <property type="match status" value="1"/>
</dbReference>
<evidence type="ECO:0000256" key="6">
    <source>
        <dbReference type="ARBA" id="ARBA00023242"/>
    </source>
</evidence>
<dbReference type="CDD" id="cd22525">
    <property type="entry name" value="KH-I_Rrp4_eukar"/>
    <property type="match status" value="1"/>
</dbReference>
<dbReference type="Pfam" id="PF15985">
    <property type="entry name" value="KH_6"/>
    <property type="match status" value="1"/>
</dbReference>
<dbReference type="InterPro" id="IPR048565">
    <property type="entry name" value="S1_RRP4"/>
</dbReference>
<dbReference type="InterPro" id="IPR012340">
    <property type="entry name" value="NA-bd_OB-fold"/>
</dbReference>
<dbReference type="OrthoDB" id="1650at2759"/>
<feature type="domain" description="RRP4 S1" evidence="10">
    <location>
        <begin position="83"/>
        <end position="155"/>
    </location>
</feature>
<dbReference type="GO" id="GO:0034475">
    <property type="term" value="P:U4 snRNA 3'-end processing"/>
    <property type="evidence" value="ECO:0007669"/>
    <property type="project" value="TreeGrafter"/>
</dbReference>
<dbReference type="Gene3D" id="2.40.50.140">
    <property type="entry name" value="Nucleic acid-binding proteins"/>
    <property type="match status" value="1"/>
</dbReference>
<protein>
    <submittedName>
        <fullName evidence="11">Uncharacterized protein</fullName>
    </submittedName>
</protein>
<dbReference type="SUPFAM" id="SSF50249">
    <property type="entry name" value="Nucleic acid-binding proteins"/>
    <property type="match status" value="1"/>
</dbReference>
<dbReference type="FunFam" id="2.40.50.140:FF:000038">
    <property type="entry name" value="Exosome complex component RRP4"/>
    <property type="match status" value="1"/>
</dbReference>
<evidence type="ECO:0000256" key="1">
    <source>
        <dbReference type="ARBA" id="ARBA00004123"/>
    </source>
</evidence>
<evidence type="ECO:0000256" key="3">
    <source>
        <dbReference type="ARBA" id="ARBA00022552"/>
    </source>
</evidence>
<dbReference type="SUPFAM" id="SSF54791">
    <property type="entry name" value="Eukaryotic type KH-domain (KH-domain type I)"/>
    <property type="match status" value="1"/>
</dbReference>
<dbReference type="GO" id="GO:0000467">
    <property type="term" value="P:exonucleolytic trimming to generate mature 3'-end of 5.8S rRNA from tricistronic rRNA transcript (SSU-rRNA, 5.8S rRNA, LSU-rRNA)"/>
    <property type="evidence" value="ECO:0007669"/>
    <property type="project" value="TreeGrafter"/>
</dbReference>
<dbReference type="GO" id="GO:0071034">
    <property type="term" value="P:CUT catabolic process"/>
    <property type="evidence" value="ECO:0007669"/>
    <property type="project" value="TreeGrafter"/>
</dbReference>
<evidence type="ECO:0000259" key="10">
    <source>
        <dbReference type="Pfam" id="PF21266"/>
    </source>
</evidence>
<dbReference type="Pfam" id="PF21266">
    <property type="entry name" value="S1_RRP4"/>
    <property type="match status" value="1"/>
</dbReference>
<comment type="subcellular location">
    <subcellularLocation>
        <location evidence="1">Nucleus</location>
    </subcellularLocation>
</comment>
<keyword evidence="3" id="KW-0698">rRNA processing</keyword>
<evidence type="ECO:0000313" key="12">
    <source>
        <dbReference type="Proteomes" id="UP000242875"/>
    </source>
</evidence>
<feature type="region of interest" description="Disordered" evidence="7">
    <location>
        <begin position="1"/>
        <end position="23"/>
    </location>
</feature>
<sequence>MQVSFSAPRAAPPVTVHHGDMDMDTDQTHIVTPGESITSDMQYMRGHGTRLDESSDPPILTSTLAGHVSRVNKLVSVKPLKARYTGDIGDIVVGRIVDVGQKRWKVDIGSKGDAVLQLSSINLPGGVQRRKLESDEKQMRTFFAEGDVLVAEVQSFFADGVCNLHTRSLNFCKLRNGSFVVVPPRLIQRTRSHFHSLPCGVDVILGLNGYVWVSKTVRKGGRHNETKVGLDEDAVDAEMVYSNKNEASAINKDERLAVARVCNCIAALAHEFKYINDTIIVYAYEASLAYPDVQDLLKLNVMEHITREAYEQMKNA</sequence>
<dbReference type="Pfam" id="PF14382">
    <property type="entry name" value="ECR1_N"/>
    <property type="match status" value="1"/>
</dbReference>
<dbReference type="Gene3D" id="2.40.50.100">
    <property type="match status" value="1"/>
</dbReference>
<dbReference type="GO" id="GO:0000176">
    <property type="term" value="C:nuclear exosome (RNase complex)"/>
    <property type="evidence" value="ECO:0007669"/>
    <property type="project" value="UniProtKB-ARBA"/>
</dbReference>
<dbReference type="InterPro" id="IPR036612">
    <property type="entry name" value="KH_dom_type_1_sf"/>
</dbReference>
<reference evidence="11 12" key="1">
    <citation type="journal article" date="2017" name="Mycologia">
        <title>Bifiguratus adelaidae, gen. et sp. nov., a new member of Mucoromycotina in endophytic and soil-dwelling habitats.</title>
        <authorList>
            <person name="Torres-Cruz T.J."/>
            <person name="Billingsley Tobias T.L."/>
            <person name="Almatruk M."/>
            <person name="Hesse C."/>
            <person name="Kuske C.R."/>
            <person name="Desiro A."/>
            <person name="Benucci G.M."/>
            <person name="Bonito G."/>
            <person name="Stajich J.E."/>
            <person name="Dunlap C."/>
            <person name="Arnold A.E."/>
            <person name="Porras-Alfaro A."/>
        </authorList>
    </citation>
    <scope>NUCLEOTIDE SEQUENCE [LARGE SCALE GENOMIC DNA]</scope>
    <source>
        <strain evidence="11 12">AZ0501</strain>
    </source>
</reference>
<dbReference type="InterPro" id="IPR026699">
    <property type="entry name" value="Exosome_RNA_bind1/RRP40/RRP4"/>
</dbReference>
<dbReference type="AlphaFoldDB" id="A0A261Y5N7"/>
<dbReference type="EMBL" id="MVBO01000008">
    <property type="protein sequence ID" value="OZJ05901.1"/>
    <property type="molecule type" value="Genomic_DNA"/>
</dbReference>
<evidence type="ECO:0000259" key="8">
    <source>
        <dbReference type="Pfam" id="PF14382"/>
    </source>
</evidence>
<organism evidence="11 12">
    <name type="scientific">Bifiguratus adelaidae</name>
    <dbReference type="NCBI Taxonomy" id="1938954"/>
    <lineage>
        <taxon>Eukaryota</taxon>
        <taxon>Fungi</taxon>
        <taxon>Fungi incertae sedis</taxon>
        <taxon>Mucoromycota</taxon>
        <taxon>Mucoromycotina</taxon>
        <taxon>Endogonomycetes</taxon>
        <taxon>Endogonales</taxon>
        <taxon>Endogonales incertae sedis</taxon>
        <taxon>Bifiguratus</taxon>
    </lineage>
</organism>
<dbReference type="InterPro" id="IPR004088">
    <property type="entry name" value="KH_dom_type_1"/>
</dbReference>
<keyword evidence="12" id="KW-1185">Reference proteome</keyword>
<evidence type="ECO:0000259" key="9">
    <source>
        <dbReference type="Pfam" id="PF15985"/>
    </source>
</evidence>
<proteinExistence type="inferred from homology"/>
<dbReference type="GO" id="GO:0071051">
    <property type="term" value="P:poly(A)-dependent snoRNA 3'-end processing"/>
    <property type="evidence" value="ECO:0007669"/>
    <property type="project" value="TreeGrafter"/>
</dbReference>
<dbReference type="GO" id="GO:0003723">
    <property type="term" value="F:RNA binding"/>
    <property type="evidence" value="ECO:0007669"/>
    <property type="project" value="UniProtKB-KW"/>
</dbReference>
<dbReference type="GO" id="GO:0071038">
    <property type="term" value="P:TRAMP-dependent tRNA surveillance pathway"/>
    <property type="evidence" value="ECO:0007669"/>
    <property type="project" value="TreeGrafter"/>
</dbReference>
<feature type="domain" description="K Homology" evidence="9">
    <location>
        <begin position="177"/>
        <end position="216"/>
    </location>
</feature>
<comment type="similarity">
    <text evidence="2">Belongs to the RRP4 family.</text>
</comment>
<dbReference type="GO" id="GO:0071028">
    <property type="term" value="P:nuclear mRNA surveillance"/>
    <property type="evidence" value="ECO:0007669"/>
    <property type="project" value="UniProtKB-ARBA"/>
</dbReference>
<dbReference type="CDD" id="cd05789">
    <property type="entry name" value="S1_Rrp4"/>
    <property type="match status" value="1"/>
</dbReference>